<dbReference type="PANTHER" id="PTHR11439">
    <property type="entry name" value="GAG-POL-RELATED RETROTRANSPOSON"/>
    <property type="match status" value="1"/>
</dbReference>
<evidence type="ECO:0008006" key="3">
    <source>
        <dbReference type="Google" id="ProtNLM"/>
    </source>
</evidence>
<sequence>GYVDSDHAGSVDDRKSTTGYIFHLGSGPISWISKKQNVVSISSIEAEYRAARGAVCE</sequence>
<gene>
    <name evidence="1" type="ORF">KI387_025924</name>
</gene>
<accession>A0AA38FX67</accession>
<dbReference type="AlphaFoldDB" id="A0AA38FX67"/>
<name>A0AA38FX67_TAXCH</name>
<dbReference type="CDD" id="cd09272">
    <property type="entry name" value="RNase_HI_RT_Ty1"/>
    <property type="match status" value="1"/>
</dbReference>
<dbReference type="OMA" id="TRLNIMY"/>
<feature type="non-terminal residue" evidence="1">
    <location>
        <position position="1"/>
    </location>
</feature>
<reference evidence="1 2" key="1">
    <citation type="journal article" date="2021" name="Nat. Plants">
        <title>The Taxus genome provides insights into paclitaxel biosynthesis.</title>
        <authorList>
            <person name="Xiong X."/>
            <person name="Gou J."/>
            <person name="Liao Q."/>
            <person name="Li Y."/>
            <person name="Zhou Q."/>
            <person name="Bi G."/>
            <person name="Li C."/>
            <person name="Du R."/>
            <person name="Wang X."/>
            <person name="Sun T."/>
            <person name="Guo L."/>
            <person name="Liang H."/>
            <person name="Lu P."/>
            <person name="Wu Y."/>
            <person name="Zhang Z."/>
            <person name="Ro D.K."/>
            <person name="Shang Y."/>
            <person name="Huang S."/>
            <person name="Yan J."/>
        </authorList>
    </citation>
    <scope>NUCLEOTIDE SEQUENCE [LARGE SCALE GENOMIC DNA]</scope>
    <source>
        <strain evidence="1">Ta-2019</strain>
    </source>
</reference>
<organism evidence="1 2">
    <name type="scientific">Taxus chinensis</name>
    <name type="common">Chinese yew</name>
    <name type="synonym">Taxus wallichiana var. chinensis</name>
    <dbReference type="NCBI Taxonomy" id="29808"/>
    <lineage>
        <taxon>Eukaryota</taxon>
        <taxon>Viridiplantae</taxon>
        <taxon>Streptophyta</taxon>
        <taxon>Embryophyta</taxon>
        <taxon>Tracheophyta</taxon>
        <taxon>Spermatophyta</taxon>
        <taxon>Pinopsida</taxon>
        <taxon>Pinidae</taxon>
        <taxon>Conifers II</taxon>
        <taxon>Cupressales</taxon>
        <taxon>Taxaceae</taxon>
        <taxon>Taxus</taxon>
    </lineage>
</organism>
<dbReference type="Proteomes" id="UP000824469">
    <property type="component" value="Unassembled WGS sequence"/>
</dbReference>
<comment type="caution">
    <text evidence="1">The sequence shown here is derived from an EMBL/GenBank/DDBJ whole genome shotgun (WGS) entry which is preliminary data.</text>
</comment>
<dbReference type="EMBL" id="JAHRHJ020000006">
    <property type="protein sequence ID" value="KAH9310889.1"/>
    <property type="molecule type" value="Genomic_DNA"/>
</dbReference>
<feature type="non-terminal residue" evidence="1">
    <location>
        <position position="57"/>
    </location>
</feature>
<evidence type="ECO:0000313" key="2">
    <source>
        <dbReference type="Proteomes" id="UP000824469"/>
    </source>
</evidence>
<protein>
    <recommendedName>
        <fullName evidence="3">Retrovirus-related Pol polyprotein from transposon TNT 1-94</fullName>
    </recommendedName>
</protein>
<proteinExistence type="predicted"/>
<dbReference type="PANTHER" id="PTHR11439:SF483">
    <property type="entry name" value="PEPTIDE SYNTHASE GLIP-LIKE, PUTATIVE (AFU_ORTHOLOGUE AFUA_3G12920)-RELATED"/>
    <property type="match status" value="1"/>
</dbReference>
<keyword evidence="2" id="KW-1185">Reference proteome</keyword>
<evidence type="ECO:0000313" key="1">
    <source>
        <dbReference type="EMBL" id="KAH9310889.1"/>
    </source>
</evidence>